<protein>
    <submittedName>
        <fullName evidence="9">Acyl-CoA dehydrogenase</fullName>
    </submittedName>
</protein>
<evidence type="ECO:0000256" key="2">
    <source>
        <dbReference type="ARBA" id="ARBA00009347"/>
    </source>
</evidence>
<feature type="domain" description="Acyl-CoA oxidase/dehydrogenase middle" evidence="7">
    <location>
        <begin position="126"/>
        <end position="218"/>
    </location>
</feature>
<dbReference type="Pfam" id="PF02770">
    <property type="entry name" value="Acyl-CoA_dh_M"/>
    <property type="match status" value="1"/>
</dbReference>
<comment type="cofactor">
    <cofactor evidence="1 5">
        <name>FAD</name>
        <dbReference type="ChEBI" id="CHEBI:57692"/>
    </cofactor>
</comment>
<proteinExistence type="inferred from homology"/>
<dbReference type="Gene3D" id="1.10.540.10">
    <property type="entry name" value="Acyl-CoA dehydrogenase/oxidase, N-terminal domain"/>
    <property type="match status" value="1"/>
</dbReference>
<keyword evidence="4 5" id="KW-0274">FAD</keyword>
<dbReference type="InterPro" id="IPR037069">
    <property type="entry name" value="AcylCoA_DH/ox_N_sf"/>
</dbReference>
<dbReference type="InterPro" id="IPR052547">
    <property type="entry name" value="Mito_Isobutyryl-CoADH"/>
</dbReference>
<dbReference type="SUPFAM" id="SSF56645">
    <property type="entry name" value="Acyl-CoA dehydrogenase NM domain-like"/>
    <property type="match status" value="1"/>
</dbReference>
<dbReference type="InterPro" id="IPR009075">
    <property type="entry name" value="AcylCo_DH/oxidase_C"/>
</dbReference>
<dbReference type="Pfam" id="PF00441">
    <property type="entry name" value="Acyl-CoA_dh_1"/>
    <property type="match status" value="1"/>
</dbReference>
<dbReference type="Gene3D" id="2.40.110.10">
    <property type="entry name" value="Butyryl-CoA Dehydrogenase, subunit A, domain 2"/>
    <property type="match status" value="1"/>
</dbReference>
<reference evidence="10" key="1">
    <citation type="journal article" date="2019" name="Int. J. Syst. Evol. Microbiol.">
        <title>The Global Catalogue of Microorganisms (GCM) 10K type strain sequencing project: providing services to taxonomists for standard genome sequencing and annotation.</title>
        <authorList>
            <consortium name="The Broad Institute Genomics Platform"/>
            <consortium name="The Broad Institute Genome Sequencing Center for Infectious Disease"/>
            <person name="Wu L."/>
            <person name="Ma J."/>
        </authorList>
    </citation>
    <scope>NUCLEOTIDE SEQUENCE [LARGE SCALE GENOMIC DNA]</scope>
    <source>
        <strain evidence="10">CGMCC 4.7275</strain>
    </source>
</reference>
<dbReference type="SUPFAM" id="SSF47203">
    <property type="entry name" value="Acyl-CoA dehydrogenase C-terminal domain-like"/>
    <property type="match status" value="1"/>
</dbReference>
<evidence type="ECO:0000256" key="1">
    <source>
        <dbReference type="ARBA" id="ARBA00001974"/>
    </source>
</evidence>
<name>A0ABQ2EMK9_9ACTN</name>
<evidence type="ECO:0000313" key="9">
    <source>
        <dbReference type="EMBL" id="GGK16702.1"/>
    </source>
</evidence>
<dbReference type="EMBL" id="BMMV01000021">
    <property type="protein sequence ID" value="GGK16702.1"/>
    <property type="molecule type" value="Genomic_DNA"/>
</dbReference>
<dbReference type="PANTHER" id="PTHR43831:SF1">
    <property type="entry name" value="ISOBUTYRYL-COA DEHYDROGENASE, MITOCHONDRIAL"/>
    <property type="match status" value="1"/>
</dbReference>
<dbReference type="RefSeq" id="WP_189110315.1">
    <property type="nucleotide sequence ID" value="NZ_BMMV01000021.1"/>
</dbReference>
<evidence type="ECO:0000259" key="6">
    <source>
        <dbReference type="Pfam" id="PF00441"/>
    </source>
</evidence>
<sequence length="393" mass="40618">MTSVSANRTTPPHVVSADDVLDALKRAIEDTIAPRSEDVDRLGAFPAEGMAALARAGVLGLTSAAEVGGAQASLAVAAQVVERLAGACSSTAMVVLMHYSAAAVIEAHGDLDVRGAVARGEHLSTLAFSEAGSRSNFWVPVGTAAQDGAGLVRLDAEKSWVTAAGHADSYVWSSRPLAADGPMTLWHVPAGTPGLSVKDAFDGFGLRGNASSPVSGESVHVPASAMLGADGEGLDIALATALPRFLVLNAAFCAGVCEALLGQARDHLLGVRLEHLEQTLADRQPVRDAYARLRTRADTARVFLADTIGALETGRPDAMLRVLQVKAVAAEAAADVADGVMRLCGGAAFRRGLGIERRFRDALAARVMAPTTEALYDFTGRASLGMRLFGAAS</sequence>
<dbReference type="PIRSF" id="PIRSF016578">
    <property type="entry name" value="HsaA"/>
    <property type="match status" value="1"/>
</dbReference>
<evidence type="ECO:0000256" key="4">
    <source>
        <dbReference type="ARBA" id="ARBA00022827"/>
    </source>
</evidence>
<dbReference type="InterPro" id="IPR006091">
    <property type="entry name" value="Acyl-CoA_Oxase/DH_mid-dom"/>
</dbReference>
<comment type="caution">
    <text evidence="9">The sequence shown here is derived from an EMBL/GenBank/DDBJ whole genome shotgun (WGS) entry which is preliminary data.</text>
</comment>
<feature type="domain" description="Acyl-CoA dehydrogenase/oxidase C-terminal" evidence="6">
    <location>
        <begin position="231"/>
        <end position="381"/>
    </location>
</feature>
<dbReference type="CDD" id="cd00567">
    <property type="entry name" value="ACAD"/>
    <property type="match status" value="1"/>
</dbReference>
<dbReference type="InterPro" id="IPR046373">
    <property type="entry name" value="Acyl-CoA_Oxase/DH_mid-dom_sf"/>
</dbReference>
<keyword evidence="5" id="KW-0560">Oxidoreductase</keyword>
<evidence type="ECO:0000313" key="10">
    <source>
        <dbReference type="Proteomes" id="UP000660265"/>
    </source>
</evidence>
<gene>
    <name evidence="9" type="primary">acd</name>
    <name evidence="9" type="ORF">GCM10011583_55790</name>
</gene>
<dbReference type="InterPro" id="IPR013786">
    <property type="entry name" value="AcylCoA_DH/ox_N"/>
</dbReference>
<dbReference type="InterPro" id="IPR036250">
    <property type="entry name" value="AcylCo_DH-like_C"/>
</dbReference>
<evidence type="ECO:0000256" key="3">
    <source>
        <dbReference type="ARBA" id="ARBA00022630"/>
    </source>
</evidence>
<keyword evidence="3 5" id="KW-0285">Flavoprotein</keyword>
<evidence type="ECO:0000259" key="7">
    <source>
        <dbReference type="Pfam" id="PF02770"/>
    </source>
</evidence>
<organism evidence="9 10">
    <name type="scientific">Streptomyces camponoticapitis</name>
    <dbReference type="NCBI Taxonomy" id="1616125"/>
    <lineage>
        <taxon>Bacteria</taxon>
        <taxon>Bacillati</taxon>
        <taxon>Actinomycetota</taxon>
        <taxon>Actinomycetes</taxon>
        <taxon>Kitasatosporales</taxon>
        <taxon>Streptomycetaceae</taxon>
        <taxon>Streptomyces</taxon>
    </lineage>
</organism>
<evidence type="ECO:0000259" key="8">
    <source>
        <dbReference type="Pfam" id="PF02771"/>
    </source>
</evidence>
<dbReference type="PANTHER" id="PTHR43831">
    <property type="entry name" value="ISOBUTYRYL-COA DEHYDROGENASE"/>
    <property type="match status" value="1"/>
</dbReference>
<feature type="domain" description="Acyl-CoA dehydrogenase/oxidase N-terminal" evidence="8">
    <location>
        <begin position="20"/>
        <end position="110"/>
    </location>
</feature>
<dbReference type="InterPro" id="IPR009100">
    <property type="entry name" value="AcylCoA_DH/oxidase_NM_dom_sf"/>
</dbReference>
<dbReference type="Gene3D" id="1.20.140.10">
    <property type="entry name" value="Butyryl-CoA Dehydrogenase, subunit A, domain 3"/>
    <property type="match status" value="1"/>
</dbReference>
<evidence type="ECO:0000256" key="5">
    <source>
        <dbReference type="RuleBase" id="RU362125"/>
    </source>
</evidence>
<accession>A0ABQ2EMK9</accession>
<dbReference type="Proteomes" id="UP000660265">
    <property type="component" value="Unassembled WGS sequence"/>
</dbReference>
<keyword evidence="10" id="KW-1185">Reference proteome</keyword>
<comment type="similarity">
    <text evidence="2 5">Belongs to the acyl-CoA dehydrogenase family.</text>
</comment>
<dbReference type="Pfam" id="PF02771">
    <property type="entry name" value="Acyl-CoA_dh_N"/>
    <property type="match status" value="1"/>
</dbReference>